<sequence>MGVFLNGRRFSANSKAASVQKSLMFWNAPSFISVPCDNYEEKFNQCIDCWAQLRRTCCQPPFTVSTVRIGNSIMTTLAQLAVGRVDLCVETCCHLAHIVSAILLMEESGGIATDLYGNKIDISKLLSSNEEGSPKMTTLIAGANREVVQFAADLCKKENYGAFWNM</sequence>
<dbReference type="Proteomes" id="UP000515908">
    <property type="component" value="Chromosome 23"/>
</dbReference>
<protein>
    <recommendedName>
        <fullName evidence="3">Inositol monophosphatase family</fullName>
    </recommendedName>
</protein>
<dbReference type="Gene3D" id="3.40.190.80">
    <property type="match status" value="1"/>
</dbReference>
<dbReference type="AlphaFoldDB" id="A0A7G2CQQ6"/>
<evidence type="ECO:0008006" key="3">
    <source>
        <dbReference type="Google" id="ProtNLM"/>
    </source>
</evidence>
<dbReference type="VEuPathDB" id="TriTrypDB:ADEAN_000935000"/>
<dbReference type="EMBL" id="LR877167">
    <property type="protein sequence ID" value="CAD2221815.1"/>
    <property type="molecule type" value="Genomic_DNA"/>
</dbReference>
<proteinExistence type="predicted"/>
<reference evidence="1 2" key="1">
    <citation type="submission" date="2020-08" db="EMBL/GenBank/DDBJ databases">
        <authorList>
            <person name="Newling K."/>
            <person name="Davey J."/>
            <person name="Forrester S."/>
        </authorList>
    </citation>
    <scope>NUCLEOTIDE SEQUENCE [LARGE SCALE GENOMIC DNA]</scope>
    <source>
        <strain evidence="2">Crithidia deanei Carvalho (ATCC PRA-265)</strain>
    </source>
</reference>
<organism evidence="1 2">
    <name type="scientific">Angomonas deanei</name>
    <dbReference type="NCBI Taxonomy" id="59799"/>
    <lineage>
        <taxon>Eukaryota</taxon>
        <taxon>Discoba</taxon>
        <taxon>Euglenozoa</taxon>
        <taxon>Kinetoplastea</taxon>
        <taxon>Metakinetoplastina</taxon>
        <taxon>Trypanosomatida</taxon>
        <taxon>Trypanosomatidae</taxon>
        <taxon>Strigomonadinae</taxon>
        <taxon>Angomonas</taxon>
    </lineage>
</organism>
<dbReference type="OrthoDB" id="10254945at2759"/>
<evidence type="ECO:0000313" key="1">
    <source>
        <dbReference type="EMBL" id="CAD2221815.1"/>
    </source>
</evidence>
<dbReference type="SUPFAM" id="SSF56655">
    <property type="entry name" value="Carbohydrate phosphatase"/>
    <property type="match status" value="1"/>
</dbReference>
<evidence type="ECO:0000313" key="2">
    <source>
        <dbReference type="Proteomes" id="UP000515908"/>
    </source>
</evidence>
<accession>A0A7G2CQQ6</accession>
<keyword evidence="2" id="KW-1185">Reference proteome</keyword>
<name>A0A7G2CQQ6_9TRYP</name>
<gene>
    <name evidence="1" type="ORF">ADEAN_000935000</name>
</gene>